<evidence type="ECO:0000313" key="3">
    <source>
        <dbReference type="WBParaSite" id="EN70_4287"/>
    </source>
</evidence>
<reference evidence="1 2" key="1">
    <citation type="submission" date="2012-04" db="EMBL/GenBank/DDBJ databases">
        <title>The Genome Sequence of Loa loa.</title>
        <authorList>
            <consortium name="The Broad Institute Genome Sequencing Platform"/>
            <consortium name="Broad Institute Genome Sequencing Center for Infectious Disease"/>
            <person name="Nutman T.B."/>
            <person name="Fink D.L."/>
            <person name="Russ C."/>
            <person name="Young S."/>
            <person name="Zeng Q."/>
            <person name="Gargeya S."/>
            <person name="Alvarado L."/>
            <person name="Berlin A."/>
            <person name="Chapman S.B."/>
            <person name="Chen Z."/>
            <person name="Freedman E."/>
            <person name="Gellesch M."/>
            <person name="Goldberg J."/>
            <person name="Griggs A."/>
            <person name="Gujja S."/>
            <person name="Heilman E.R."/>
            <person name="Heiman D."/>
            <person name="Howarth C."/>
            <person name="Mehta T."/>
            <person name="Neiman D."/>
            <person name="Pearson M."/>
            <person name="Roberts A."/>
            <person name="Saif S."/>
            <person name="Shea T."/>
            <person name="Shenoy N."/>
            <person name="Sisk P."/>
            <person name="Stolte C."/>
            <person name="Sykes S."/>
            <person name="White J."/>
            <person name="Yandava C."/>
            <person name="Haas B."/>
            <person name="Henn M.R."/>
            <person name="Nusbaum C."/>
            <person name="Birren B."/>
        </authorList>
    </citation>
    <scope>NUCLEOTIDE SEQUENCE [LARGE SCALE GENOMIC DNA]</scope>
</reference>
<dbReference type="OrthoDB" id="5835245at2759"/>
<proteinExistence type="predicted"/>
<evidence type="ECO:0000313" key="2">
    <source>
        <dbReference type="Proteomes" id="UP000095285"/>
    </source>
</evidence>
<dbReference type="Proteomes" id="UP000095285">
    <property type="component" value="Unassembled WGS sequence"/>
</dbReference>
<dbReference type="AlphaFoldDB" id="A0A1I7VMR3"/>
<accession>A0A1I7VMR3</accession>
<reference evidence="3" key="2">
    <citation type="submission" date="2016-11" db="UniProtKB">
        <authorList>
            <consortium name="WormBaseParasite"/>
        </authorList>
    </citation>
    <scope>IDENTIFICATION</scope>
</reference>
<dbReference type="WBParaSite" id="EN70_4287">
    <property type="protein sequence ID" value="EN70_4287"/>
    <property type="gene ID" value="EN70_4287"/>
</dbReference>
<protein>
    <submittedName>
        <fullName evidence="3">PWWP domain-containing protein</fullName>
    </submittedName>
</protein>
<dbReference type="CTD" id="9941958"/>
<keyword evidence="2" id="KW-1185">Reference proteome</keyword>
<dbReference type="OMA" id="TSYGPHN"/>
<name>A0A1I7VMR3_LOALO</name>
<dbReference type="GeneID" id="9941958"/>
<dbReference type="KEGG" id="loa:LOAG_17333"/>
<accession>A0A1S0UIY3</accession>
<organism evidence="2 3">
    <name type="scientific">Loa loa</name>
    <name type="common">Eye worm</name>
    <name type="synonym">Filaria loa</name>
    <dbReference type="NCBI Taxonomy" id="7209"/>
    <lineage>
        <taxon>Eukaryota</taxon>
        <taxon>Metazoa</taxon>
        <taxon>Ecdysozoa</taxon>
        <taxon>Nematoda</taxon>
        <taxon>Chromadorea</taxon>
        <taxon>Rhabditida</taxon>
        <taxon>Spirurina</taxon>
        <taxon>Spiruromorpha</taxon>
        <taxon>Filarioidea</taxon>
        <taxon>Onchocercidae</taxon>
        <taxon>Loa</taxon>
    </lineage>
</organism>
<sequence length="424" mass="47611">MPIKGVAYNQVFIDMKTKITSYGPHNGIIVQCGIQQEPSVFWPCVLNGVPNSMFSQRFDVALTPVTTHWPTMEDASDNPRNKGAFMPNQHYQSIGKDVTSSNNFNSSGKVCLNVVETNPMMAELESFSVIPSSYKSDLYSTIPKISNDAVPNVRKPLTTAQNVDHHWSAEKAMRKEALNQNMSDMEIEISEQLLPRLSSLNISKKHLSTNYNANNKNLMENFGLPLIPENFSTRSRLENGDRKEPMPEHYSHYSLQHYSQPSTNIFSDVDILRHACDLLYIRSAIPTLLIPTSLKKLQESIVRTKPDAIKISADGTKCFPEKTASEYSELPSNMSPATNSQQLEVTAEKELMEKEGNLENTLEELRICSTDTDGIHSVGTISMKSILHKSSRKNSLGKKVHFPAEQPRVIALEHRLLIENLHLV</sequence>
<gene>
    <name evidence="1 3" type="ORF">LOAG_17333</name>
</gene>
<dbReference type="EMBL" id="JH712127">
    <property type="protein sequence ID" value="EJD75549.1"/>
    <property type="molecule type" value="Genomic_DNA"/>
</dbReference>
<dbReference type="RefSeq" id="XP_020306407.1">
    <property type="nucleotide sequence ID" value="XM_020449991.1"/>
</dbReference>
<evidence type="ECO:0000313" key="1">
    <source>
        <dbReference type="EMBL" id="EJD75549.1"/>
    </source>
</evidence>